<feature type="compositionally biased region" description="Basic and acidic residues" evidence="12">
    <location>
        <begin position="469"/>
        <end position="480"/>
    </location>
</feature>
<accession>A0A9J7H186</accession>
<evidence type="ECO:0000256" key="3">
    <source>
        <dbReference type="ARBA" id="ARBA00022723"/>
    </source>
</evidence>
<feature type="domain" description="C2H2-type" evidence="13">
    <location>
        <begin position="312"/>
        <end position="339"/>
    </location>
</feature>
<feature type="region of interest" description="Disordered" evidence="12">
    <location>
        <begin position="180"/>
        <end position="212"/>
    </location>
</feature>
<feature type="domain" description="C2H2-type" evidence="13">
    <location>
        <begin position="284"/>
        <end position="311"/>
    </location>
</feature>
<dbReference type="Pfam" id="PF00096">
    <property type="entry name" value="zf-C2H2"/>
    <property type="match status" value="6"/>
</dbReference>
<dbReference type="InterPro" id="IPR036236">
    <property type="entry name" value="Znf_C2H2_sf"/>
</dbReference>
<keyword evidence="4" id="KW-0677">Repeat</keyword>
<dbReference type="Gene3D" id="3.30.160.60">
    <property type="entry name" value="Classic Zinc Finger"/>
    <property type="match status" value="8"/>
</dbReference>
<dbReference type="GO" id="GO:0045944">
    <property type="term" value="P:positive regulation of transcription by RNA polymerase II"/>
    <property type="evidence" value="ECO:0007669"/>
    <property type="project" value="TreeGrafter"/>
</dbReference>
<feature type="domain" description="C2H2-type" evidence="13">
    <location>
        <begin position="340"/>
        <end position="367"/>
    </location>
</feature>
<evidence type="ECO:0000256" key="7">
    <source>
        <dbReference type="ARBA" id="ARBA00023015"/>
    </source>
</evidence>
<evidence type="ECO:0000259" key="13">
    <source>
        <dbReference type="PROSITE" id="PS50157"/>
    </source>
</evidence>
<reference evidence="14" key="1">
    <citation type="journal article" date="2018" name="Biotechnol. Bioeng.">
        <title>A reference genome of the Chinese hamster based on a hybrid assembly strategy.</title>
        <authorList>
            <person name="Rupp O."/>
            <person name="MacDonald M.L."/>
            <person name="Li S."/>
            <person name="Dhiman H."/>
            <person name="Polson S."/>
            <person name="Griep S."/>
            <person name="Heffner K."/>
            <person name="Hernandez I."/>
            <person name="Brinkrolf K."/>
            <person name="Jadhav V."/>
            <person name="Samoudi M."/>
            <person name="Hao H."/>
            <person name="Kingham B."/>
            <person name="Goesmann A."/>
            <person name="Betenbaugh M.J."/>
            <person name="Lewis N.E."/>
            <person name="Borth N."/>
            <person name="Lee K.H."/>
        </authorList>
    </citation>
    <scope>NUCLEOTIDE SEQUENCE [LARGE SCALE GENOMIC DNA]</scope>
    <source>
        <strain evidence="14">17A/GY</strain>
    </source>
</reference>
<evidence type="ECO:0000256" key="1">
    <source>
        <dbReference type="ARBA" id="ARBA00004123"/>
    </source>
</evidence>
<sequence>MRVLRNEDSKILLTPTTQEPPSGLRVPGGTTVLVELTPDIHICGICKQQFSNLDAFVAHKQSGCQLTSTPVTAASTVQFVSEETVPAAQTQTTTRTISSETQTITVSAPEFVFEHGYQTYLPTESNENQTTTVISLPAKSRAKKPSTAPVQKRLGCCYPGCQFKTAYGMKDMERHLKIHTASASDDKVPKPSDLSAEDSDTQQGPAVPVPLETKEQTATLGERTFNCCYPGCRFKTVHGMKDLDRHVRIHTGDKPHKCDFCDKCFSRKDNLTMHMRCHTSVKPHKCHLCDYAAVDSSSLKKHLRIHSDERPYKCQLCPYASRNSSQLTVHLRSHTGDTPFQCWLCNAKFKISSDLKRHMIVHSGEKPFKCEFCDVRCTMKANLKSHIRIKHTFKCLHCAFQGRDRADLLEHSRLHQADHPEKCPECSYSCSSPAALRVHSRVHCKDRPFKCDFCSFDTKRPSSLAKHIDRVHREGAKTENRAPQGEDGPTEGDPHPVAKTVTQRAFQCDKCGASFVRDDSLRCHRKQHSDWGDNKSSNLVTFPSESVVAGQLGTLEPSCDL</sequence>
<evidence type="ECO:0000256" key="4">
    <source>
        <dbReference type="ARBA" id="ARBA00022737"/>
    </source>
</evidence>
<comment type="similarity">
    <text evidence="2">Belongs to the krueppel C2H2-type zinc-finger protein family.</text>
</comment>
<evidence type="ECO:0000313" key="15">
    <source>
        <dbReference type="RefSeq" id="XP_035302084.1"/>
    </source>
</evidence>
<keyword evidence="14" id="KW-1185">Reference proteome</keyword>
<evidence type="ECO:0000256" key="9">
    <source>
        <dbReference type="ARBA" id="ARBA00023163"/>
    </source>
</evidence>
<evidence type="ECO:0000313" key="14">
    <source>
        <dbReference type="Proteomes" id="UP001108280"/>
    </source>
</evidence>
<dbReference type="PROSITE" id="PS50157">
    <property type="entry name" value="ZINC_FINGER_C2H2_2"/>
    <property type="match status" value="8"/>
</dbReference>
<dbReference type="FunFam" id="3.30.160.60:FF:000412">
    <property type="entry name" value="zinc finger protein 64 isoform X1"/>
    <property type="match status" value="1"/>
</dbReference>
<keyword evidence="7" id="KW-0805">Transcription regulation</keyword>
<dbReference type="FunFam" id="3.30.160.60:FF:002037">
    <property type="entry name" value="zinc finger protein 64 isoform X3"/>
    <property type="match status" value="1"/>
</dbReference>
<dbReference type="InterPro" id="IPR050688">
    <property type="entry name" value="Zinc_finger/UBP_domain"/>
</dbReference>
<dbReference type="FunFam" id="3.30.160.60:FF:001010">
    <property type="entry name" value="zinc finger protein 64 isoform X3"/>
    <property type="match status" value="1"/>
</dbReference>
<keyword evidence="8" id="KW-0238">DNA-binding</keyword>
<evidence type="ECO:0000256" key="5">
    <source>
        <dbReference type="ARBA" id="ARBA00022771"/>
    </source>
</evidence>
<dbReference type="PANTHER" id="PTHR24403">
    <property type="entry name" value="ZINC FINGER PROTEIN"/>
    <property type="match status" value="1"/>
</dbReference>
<keyword evidence="6" id="KW-0862">Zinc</keyword>
<proteinExistence type="inferred from homology"/>
<comment type="subcellular location">
    <subcellularLocation>
        <location evidence="1">Nucleus</location>
    </subcellularLocation>
</comment>
<evidence type="ECO:0000256" key="6">
    <source>
        <dbReference type="ARBA" id="ARBA00022833"/>
    </source>
</evidence>
<reference evidence="15" key="3">
    <citation type="submission" date="2025-08" db="UniProtKB">
        <authorList>
            <consortium name="RefSeq"/>
        </authorList>
    </citation>
    <scope>IDENTIFICATION</scope>
    <source>
        <strain evidence="15">17A/GY</strain>
        <tissue evidence="15">Liver</tissue>
    </source>
</reference>
<feature type="region of interest" description="Disordered" evidence="12">
    <location>
        <begin position="469"/>
        <end position="497"/>
    </location>
</feature>
<feature type="region of interest" description="Disordered" evidence="12">
    <location>
        <begin position="1"/>
        <end position="25"/>
    </location>
</feature>
<dbReference type="Pfam" id="PF13909">
    <property type="entry name" value="zf-H2C2_5"/>
    <property type="match status" value="1"/>
</dbReference>
<keyword evidence="10" id="KW-0539">Nucleus</keyword>
<dbReference type="FunFam" id="3.30.160.60:FF:000255">
    <property type="entry name" value="Zinc finger and AT-hook domain containing"/>
    <property type="match status" value="1"/>
</dbReference>
<dbReference type="RefSeq" id="XP_035302084.1">
    <property type="nucleotide sequence ID" value="XM_035446193.1"/>
</dbReference>
<dbReference type="AlphaFoldDB" id="A0A9J7H186"/>
<gene>
    <name evidence="15" type="primary">Zfp64</name>
</gene>
<evidence type="ECO:0000256" key="12">
    <source>
        <dbReference type="SAM" id="MobiDB-lite"/>
    </source>
</evidence>
<feature type="domain" description="C2H2-type" evidence="13">
    <location>
        <begin position="368"/>
        <end position="392"/>
    </location>
</feature>
<evidence type="ECO:0000256" key="11">
    <source>
        <dbReference type="PROSITE-ProRule" id="PRU00042"/>
    </source>
</evidence>
<name>A0A9J7H186_CRIGR</name>
<dbReference type="PROSITE" id="PS00028">
    <property type="entry name" value="ZINC_FINGER_C2H2_1"/>
    <property type="match status" value="5"/>
</dbReference>
<evidence type="ECO:0000256" key="10">
    <source>
        <dbReference type="ARBA" id="ARBA00023242"/>
    </source>
</evidence>
<dbReference type="FunFam" id="3.30.160.60:FF:001662">
    <property type="entry name" value="Zinc finger protein 64"/>
    <property type="match status" value="1"/>
</dbReference>
<feature type="domain" description="C2H2-type" evidence="13">
    <location>
        <begin position="256"/>
        <end position="283"/>
    </location>
</feature>
<dbReference type="FunFam" id="3.30.160.60:FF:000578">
    <property type="entry name" value="zinc finger protein 64 isoform X1"/>
    <property type="match status" value="1"/>
</dbReference>
<organism evidence="14 15">
    <name type="scientific">Cricetulus griseus</name>
    <name type="common">Chinese hamster</name>
    <name type="synonym">Cricetulus barabensis griseus</name>
    <dbReference type="NCBI Taxonomy" id="10029"/>
    <lineage>
        <taxon>Eukaryota</taxon>
        <taxon>Metazoa</taxon>
        <taxon>Chordata</taxon>
        <taxon>Craniata</taxon>
        <taxon>Vertebrata</taxon>
        <taxon>Euteleostomi</taxon>
        <taxon>Mammalia</taxon>
        <taxon>Eutheria</taxon>
        <taxon>Euarchontoglires</taxon>
        <taxon>Glires</taxon>
        <taxon>Rodentia</taxon>
        <taxon>Myomorpha</taxon>
        <taxon>Muroidea</taxon>
        <taxon>Cricetidae</taxon>
        <taxon>Cricetinae</taxon>
        <taxon>Cricetulus</taxon>
    </lineage>
</organism>
<dbReference type="GO" id="GO:0003677">
    <property type="term" value="F:DNA binding"/>
    <property type="evidence" value="ECO:0007669"/>
    <property type="project" value="UniProtKB-KW"/>
</dbReference>
<dbReference type="GO" id="GO:0005634">
    <property type="term" value="C:nucleus"/>
    <property type="evidence" value="ECO:0007669"/>
    <property type="project" value="UniProtKB-SubCell"/>
</dbReference>
<feature type="domain" description="C2H2-type" evidence="13">
    <location>
        <begin position="421"/>
        <end position="448"/>
    </location>
</feature>
<dbReference type="InterPro" id="IPR013087">
    <property type="entry name" value="Znf_C2H2_type"/>
</dbReference>
<dbReference type="SUPFAM" id="SSF57667">
    <property type="entry name" value="beta-beta-alpha zinc fingers"/>
    <property type="match status" value="6"/>
</dbReference>
<keyword evidence="5 11" id="KW-0863">Zinc-finger</keyword>
<evidence type="ECO:0000256" key="8">
    <source>
        <dbReference type="ARBA" id="ARBA00023125"/>
    </source>
</evidence>
<keyword evidence="3" id="KW-0479">Metal-binding</keyword>
<dbReference type="GO" id="GO:0008270">
    <property type="term" value="F:zinc ion binding"/>
    <property type="evidence" value="ECO:0007669"/>
    <property type="project" value="UniProtKB-KW"/>
</dbReference>
<keyword evidence="9" id="KW-0804">Transcription</keyword>
<evidence type="ECO:0000256" key="2">
    <source>
        <dbReference type="ARBA" id="ARBA00006991"/>
    </source>
</evidence>
<reference evidence="14" key="2">
    <citation type="journal article" date="2020" name="Biotechnol. Bioeng.">
        <title>Chromosome-scale scaffolds for the Chinese hamster reference genome assembly to facilitate the study of the CHO epigenome.</title>
        <authorList>
            <person name="Hilliard W."/>
            <person name="MacDonald M."/>
            <person name="Lee K.H."/>
        </authorList>
    </citation>
    <scope>NUCLEOTIDE SEQUENCE [LARGE SCALE GENOMIC DNA]</scope>
    <source>
        <strain evidence="14">17A/GY</strain>
    </source>
</reference>
<protein>
    <submittedName>
        <fullName evidence="15">Zinc finger protein 64 isoform X10</fullName>
    </submittedName>
</protein>
<dbReference type="GeneID" id="100753579"/>
<dbReference type="CTD" id="55734"/>
<feature type="domain" description="C2H2-type" evidence="13">
    <location>
        <begin position="393"/>
        <end position="420"/>
    </location>
</feature>
<dbReference type="Proteomes" id="UP001108280">
    <property type="component" value="Chromosome 6"/>
</dbReference>
<feature type="domain" description="C2H2-type" evidence="13">
    <location>
        <begin position="506"/>
        <end position="529"/>
    </location>
</feature>
<dbReference type="SMART" id="SM00355">
    <property type="entry name" value="ZnF_C2H2"/>
    <property type="match status" value="12"/>
</dbReference>
<feature type="compositionally biased region" description="Basic and acidic residues" evidence="12">
    <location>
        <begin position="1"/>
        <end position="10"/>
    </location>
</feature>
<dbReference type="PANTHER" id="PTHR24403:SF43">
    <property type="entry name" value="ZINC FINGER PROTEIN 64"/>
    <property type="match status" value="1"/>
</dbReference>